<evidence type="ECO:0000313" key="1">
    <source>
        <dbReference type="EMBL" id="EMP27396.1"/>
    </source>
</evidence>
<gene>
    <name evidence="1" type="ORF">UY3_15550</name>
</gene>
<protein>
    <submittedName>
        <fullName evidence="1">Uncharacterized protein</fullName>
    </submittedName>
</protein>
<dbReference type="EMBL" id="KB570890">
    <property type="protein sequence ID" value="EMP27396.1"/>
    <property type="molecule type" value="Genomic_DNA"/>
</dbReference>
<dbReference type="AlphaFoldDB" id="M7AQ47"/>
<name>M7AQ47_CHEMY</name>
<proteinExistence type="predicted"/>
<reference evidence="2" key="1">
    <citation type="journal article" date="2013" name="Nat. Genet.">
        <title>The draft genomes of soft-shell turtle and green sea turtle yield insights into the development and evolution of the turtle-specific body plan.</title>
        <authorList>
            <person name="Wang Z."/>
            <person name="Pascual-Anaya J."/>
            <person name="Zadissa A."/>
            <person name="Li W."/>
            <person name="Niimura Y."/>
            <person name="Huang Z."/>
            <person name="Li C."/>
            <person name="White S."/>
            <person name="Xiong Z."/>
            <person name="Fang D."/>
            <person name="Wang B."/>
            <person name="Ming Y."/>
            <person name="Chen Y."/>
            <person name="Zheng Y."/>
            <person name="Kuraku S."/>
            <person name="Pignatelli M."/>
            <person name="Herrero J."/>
            <person name="Beal K."/>
            <person name="Nozawa M."/>
            <person name="Li Q."/>
            <person name="Wang J."/>
            <person name="Zhang H."/>
            <person name="Yu L."/>
            <person name="Shigenobu S."/>
            <person name="Wang J."/>
            <person name="Liu J."/>
            <person name="Flicek P."/>
            <person name="Searle S."/>
            <person name="Wang J."/>
            <person name="Kuratani S."/>
            <person name="Yin Y."/>
            <person name="Aken B."/>
            <person name="Zhang G."/>
            <person name="Irie N."/>
        </authorList>
    </citation>
    <scope>NUCLEOTIDE SEQUENCE [LARGE SCALE GENOMIC DNA]</scope>
</reference>
<accession>M7AQ47</accession>
<organism evidence="1 2">
    <name type="scientific">Chelonia mydas</name>
    <name type="common">Green sea-turtle</name>
    <name type="synonym">Chelonia agassizi</name>
    <dbReference type="NCBI Taxonomy" id="8469"/>
    <lineage>
        <taxon>Eukaryota</taxon>
        <taxon>Metazoa</taxon>
        <taxon>Chordata</taxon>
        <taxon>Craniata</taxon>
        <taxon>Vertebrata</taxon>
        <taxon>Euteleostomi</taxon>
        <taxon>Archelosauria</taxon>
        <taxon>Testudinata</taxon>
        <taxon>Testudines</taxon>
        <taxon>Cryptodira</taxon>
        <taxon>Durocryptodira</taxon>
        <taxon>Americhelydia</taxon>
        <taxon>Chelonioidea</taxon>
        <taxon>Cheloniidae</taxon>
        <taxon>Chelonia</taxon>
    </lineage>
</organism>
<evidence type="ECO:0000313" key="2">
    <source>
        <dbReference type="Proteomes" id="UP000031443"/>
    </source>
</evidence>
<dbReference type="Proteomes" id="UP000031443">
    <property type="component" value="Unassembled WGS sequence"/>
</dbReference>
<sequence>MEQQCYKQLKPGTYIPSVFNVTWESFKVCTDTSMLCEQFLAFERTLRNKMRVENSITPAISKANRCSLVPQTLPKLGLNPGGGGRRTLIVSQEALKTWQKQALTNSNPDSAKESIHN</sequence>
<keyword evidence="2" id="KW-1185">Reference proteome</keyword>